<dbReference type="PANTHER" id="PTHR23507:SF1">
    <property type="entry name" value="FI18259P1-RELATED"/>
    <property type="match status" value="1"/>
</dbReference>
<sequence length="536" mass="57427">MCCAARTGMNCQLWCTWNGMARSCSSAHRRRFVIFLLYAIFYVPLWVVLPAQNEYIIARRCLSLHGIFSSTGKLCGGKDVSASAQTWLLWVNLACNIPTLSVCFHLGFLADRIGRRPVLIWCLLTQLFGSAGMLIVCLCKLNLAWMMPPYVINGLGGGSFTLQSILMASLADTAVTELQRSVLLARATAMFYACGTIGPLVGGYITQAELVPLPWLHGDRYQLAYLTFFVTNALLLVVAVVAFAETLPAAIPLLSSRVASLSEGRDRNDARWQGLCKVALYDCLQPLRSRAVLAVSSSFMLLYATINTALSGLIVTYAKLSMFGMSDAAVGWFLAVPWLMRSLSAALVFPMLLSLVSSMAARTQPTRSEPPPRAAAEAAARAPRGSSLEGAPPARAGHAARVASLWCVRIGAAISVLTFGCFGWAVSVPALFALCTAEGLASMWDAGCAVLLSSLAEKWSVDAAGAVQPHLHTSSQGAFMGLRGLLQIASAICASLAFNGIYVATVEWCQPFVFYVLSACCAAGLSITWAVREGDL</sequence>
<dbReference type="Pfam" id="PF07690">
    <property type="entry name" value="MFS_1"/>
    <property type="match status" value="1"/>
</dbReference>
<feature type="transmembrane region" description="Helical" evidence="6">
    <location>
        <begin position="225"/>
        <end position="247"/>
    </location>
</feature>
<feature type="transmembrane region" description="Helical" evidence="6">
    <location>
        <begin position="183"/>
        <end position="205"/>
    </location>
</feature>
<evidence type="ECO:0000313" key="7">
    <source>
        <dbReference type="EMBL" id="CAK0872877.1"/>
    </source>
</evidence>
<dbReference type="Gene3D" id="1.20.1250.20">
    <property type="entry name" value="MFS general substrate transporter like domains"/>
    <property type="match status" value="1"/>
</dbReference>
<dbReference type="PANTHER" id="PTHR23507">
    <property type="entry name" value="ZGC:174356"/>
    <property type="match status" value="1"/>
</dbReference>
<proteinExistence type="predicted"/>
<dbReference type="EMBL" id="CAUYUJ010017214">
    <property type="protein sequence ID" value="CAK0872877.1"/>
    <property type="molecule type" value="Genomic_DNA"/>
</dbReference>
<dbReference type="Proteomes" id="UP001189429">
    <property type="component" value="Unassembled WGS sequence"/>
</dbReference>
<evidence type="ECO:0000256" key="6">
    <source>
        <dbReference type="SAM" id="Phobius"/>
    </source>
</evidence>
<feature type="transmembrane region" description="Helical" evidence="6">
    <location>
        <begin position="150"/>
        <end position="171"/>
    </location>
</feature>
<comment type="caution">
    <text evidence="7">The sequence shown here is derived from an EMBL/GenBank/DDBJ whole genome shotgun (WGS) entry which is preliminary data.</text>
</comment>
<protein>
    <recommendedName>
        <fullName evidence="9">Solute carrier family 40 protein</fullName>
    </recommendedName>
</protein>
<comment type="subcellular location">
    <subcellularLocation>
        <location evidence="1">Membrane</location>
        <topology evidence="1">Multi-pass membrane protein</topology>
    </subcellularLocation>
</comment>
<feature type="transmembrane region" description="Helical" evidence="6">
    <location>
        <begin position="512"/>
        <end position="531"/>
    </location>
</feature>
<evidence type="ECO:0000256" key="4">
    <source>
        <dbReference type="ARBA" id="ARBA00023136"/>
    </source>
</evidence>
<feature type="transmembrane region" description="Helical" evidence="6">
    <location>
        <begin position="291"/>
        <end position="318"/>
    </location>
</feature>
<feature type="transmembrane region" description="Helical" evidence="6">
    <location>
        <begin position="338"/>
        <end position="361"/>
    </location>
</feature>
<organism evidence="7 8">
    <name type="scientific">Prorocentrum cordatum</name>
    <dbReference type="NCBI Taxonomy" id="2364126"/>
    <lineage>
        <taxon>Eukaryota</taxon>
        <taxon>Sar</taxon>
        <taxon>Alveolata</taxon>
        <taxon>Dinophyceae</taxon>
        <taxon>Prorocentrales</taxon>
        <taxon>Prorocentraceae</taxon>
        <taxon>Prorocentrum</taxon>
    </lineage>
</organism>
<evidence type="ECO:0000313" key="8">
    <source>
        <dbReference type="Proteomes" id="UP001189429"/>
    </source>
</evidence>
<keyword evidence="4 6" id="KW-0472">Membrane</keyword>
<dbReference type="SUPFAM" id="SSF103473">
    <property type="entry name" value="MFS general substrate transporter"/>
    <property type="match status" value="1"/>
</dbReference>
<gene>
    <name evidence="7" type="ORF">PCOR1329_LOCUS58222</name>
</gene>
<name>A0ABN9VI18_9DINO</name>
<feature type="region of interest" description="Disordered" evidence="5">
    <location>
        <begin position="363"/>
        <end position="392"/>
    </location>
</feature>
<feature type="transmembrane region" description="Helical" evidence="6">
    <location>
        <begin position="87"/>
        <end position="106"/>
    </location>
</feature>
<keyword evidence="2 6" id="KW-0812">Transmembrane</keyword>
<feature type="transmembrane region" description="Helical" evidence="6">
    <location>
        <begin position="118"/>
        <end position="144"/>
    </location>
</feature>
<feature type="compositionally biased region" description="Low complexity" evidence="5">
    <location>
        <begin position="374"/>
        <end position="392"/>
    </location>
</feature>
<evidence type="ECO:0000256" key="1">
    <source>
        <dbReference type="ARBA" id="ARBA00004141"/>
    </source>
</evidence>
<evidence type="ECO:0000256" key="5">
    <source>
        <dbReference type="SAM" id="MobiDB-lite"/>
    </source>
</evidence>
<dbReference type="InterPro" id="IPR011701">
    <property type="entry name" value="MFS"/>
</dbReference>
<evidence type="ECO:0000256" key="2">
    <source>
        <dbReference type="ARBA" id="ARBA00022692"/>
    </source>
</evidence>
<feature type="transmembrane region" description="Helical" evidence="6">
    <location>
        <begin position="405"/>
        <end position="425"/>
    </location>
</feature>
<keyword evidence="3 6" id="KW-1133">Transmembrane helix</keyword>
<reference evidence="7" key="1">
    <citation type="submission" date="2023-10" db="EMBL/GenBank/DDBJ databases">
        <authorList>
            <person name="Chen Y."/>
            <person name="Shah S."/>
            <person name="Dougan E. K."/>
            <person name="Thang M."/>
            <person name="Chan C."/>
        </authorList>
    </citation>
    <scope>NUCLEOTIDE SEQUENCE [LARGE SCALE GENOMIC DNA]</scope>
</reference>
<accession>A0ABN9VI18</accession>
<feature type="transmembrane region" description="Helical" evidence="6">
    <location>
        <begin position="485"/>
        <end position="506"/>
    </location>
</feature>
<keyword evidence="8" id="KW-1185">Reference proteome</keyword>
<feature type="transmembrane region" description="Helical" evidence="6">
    <location>
        <begin position="32"/>
        <end position="49"/>
    </location>
</feature>
<evidence type="ECO:0000256" key="3">
    <source>
        <dbReference type="ARBA" id="ARBA00022989"/>
    </source>
</evidence>
<evidence type="ECO:0008006" key="9">
    <source>
        <dbReference type="Google" id="ProtNLM"/>
    </source>
</evidence>
<dbReference type="InterPro" id="IPR036259">
    <property type="entry name" value="MFS_trans_sf"/>
</dbReference>